<dbReference type="AlphaFoldDB" id="A0AAJ5UFY3"/>
<accession>A0AAJ5UFY3</accession>
<dbReference type="RefSeq" id="WP_239605079.1">
    <property type="nucleotide sequence ID" value="NZ_CP112887.1"/>
</dbReference>
<evidence type="ECO:0000313" key="2">
    <source>
        <dbReference type="Proteomes" id="UP001210130"/>
    </source>
</evidence>
<protein>
    <submittedName>
        <fullName evidence="1">Uncharacterized protein</fullName>
    </submittedName>
</protein>
<organism evidence="1 2">
    <name type="scientific">Klebsiella electrica</name>
    <dbReference type="NCBI Taxonomy" id="1259973"/>
    <lineage>
        <taxon>Bacteria</taxon>
        <taxon>Pseudomonadati</taxon>
        <taxon>Pseudomonadota</taxon>
        <taxon>Gammaproteobacteria</taxon>
        <taxon>Enterobacterales</taxon>
        <taxon>Enterobacteriaceae</taxon>
        <taxon>Klebsiella/Raoultella group</taxon>
        <taxon>Klebsiella</taxon>
    </lineage>
</organism>
<keyword evidence="2" id="KW-1185">Reference proteome</keyword>
<name>A0AAJ5UFY3_9ENTR</name>
<reference evidence="1 2" key="1">
    <citation type="journal article" date="2023" name="Microbiol. Resour. Announc.">
        <title>Complete Genome Sequence of the First Colistin-Resistant Raoultella electrica Strain.</title>
        <authorList>
            <person name="Aldeia C."/>
            <person name="Campos-Madueno E.I."/>
            <person name="Sendi P."/>
            <person name="Endimiani A."/>
        </authorList>
    </citation>
    <scope>NUCLEOTIDE SEQUENCE [LARGE SCALE GENOMIC DNA]</scope>
    <source>
        <strain evidence="1 2">S2-IND-01-C</strain>
    </source>
</reference>
<dbReference type="EMBL" id="CP112887">
    <property type="protein sequence ID" value="WBW62540.1"/>
    <property type="molecule type" value="Genomic_DNA"/>
</dbReference>
<dbReference type="Proteomes" id="UP001210130">
    <property type="component" value="Chromosome"/>
</dbReference>
<gene>
    <name evidence="1" type="ORF">OR613_06345</name>
</gene>
<sequence length="319" mass="36651">MANETRPNVWEKNNIPALEYCTLPRAADILNCKICDLIHFAEIGAIEFCIALRDFEVSLFLPFDWRVSSVWEEKFPNLYPTVHKSPLSRFRPKANLNYPVEPLGESITYCYQYKSSPGLKQPLVFVSGLWSLSIINSQISFFRKLNINKEVSLTALDFMLKEADAPHIKNETPDRDEVIFVSPPTEHLYHNDGGLDKSKLKNIATLGLEDIYLTKMQIEKVYNGFGKEIPNYINGEVIRPERELDEKEISTCNVNQNKVGEFIGMLIRCIPELGDDVMNTSANNRHNILMAFLEQKQRDGKFTDMRMPSSATIEKYFKI</sequence>
<proteinExistence type="predicted"/>
<evidence type="ECO:0000313" key="1">
    <source>
        <dbReference type="EMBL" id="WBW62540.1"/>
    </source>
</evidence>